<sequence>MAGEPAVTSKMYLRTCHWIKISLLVFVLYWLSAATEELNSEPTNIEKRSGIFTDSKKKQTSVSFASNHFSQDIRLDSALNESILYFKRTPKDSKFRFAQTEYSKEEVLQSLEELQQLIHDNTNEEIQNKIQKHFHLMELSPAEGPPTITGYYEVRIYGKTKREGEFQYPALSPPTSDSLSVENPKFFPRERWKEKSTWEKYSKPIIFIRLTDLHLAQLEGSALVQTETNERFRINYAADNGKDYISPSVFLKGICPSLKPYHLSDCIQKKPKEVSDAIFKNPRYIFFERESLSSSKSKSAESVFGPFGSQGIRLVSFRSVAMDKEVPLGFPVLLSFQSKDWSLNHHLVFVHDRGNAISGVGRLDYYLGNENGVEEVANNLLTKGKVILLLPKKKNEKQLDKENKSNEKF</sequence>
<dbReference type="Proteomes" id="UP000297649">
    <property type="component" value="Unassembled WGS sequence"/>
</dbReference>
<dbReference type="Pfam" id="PF03562">
    <property type="entry name" value="MltA"/>
    <property type="match status" value="1"/>
</dbReference>
<dbReference type="GO" id="GO:0071555">
    <property type="term" value="P:cell wall organization"/>
    <property type="evidence" value="ECO:0007669"/>
    <property type="project" value="UniProtKB-KW"/>
</dbReference>
<dbReference type="Gene3D" id="2.40.240.50">
    <property type="entry name" value="Barwin-like endoglucanases"/>
    <property type="match status" value="1"/>
</dbReference>
<dbReference type="Pfam" id="PF06725">
    <property type="entry name" value="3D"/>
    <property type="match status" value="1"/>
</dbReference>
<dbReference type="InterPro" id="IPR010611">
    <property type="entry name" value="3D_dom"/>
</dbReference>
<keyword evidence="8" id="KW-1185">Reference proteome</keyword>
<dbReference type="PANTHER" id="PTHR30124">
    <property type="entry name" value="MEMBRANE-BOUND LYTIC MUREIN TRANSGLYCOSYLASE A"/>
    <property type="match status" value="1"/>
</dbReference>
<evidence type="ECO:0000256" key="2">
    <source>
        <dbReference type="ARBA" id="ARBA00012587"/>
    </source>
</evidence>
<dbReference type="GO" id="GO:0019867">
    <property type="term" value="C:outer membrane"/>
    <property type="evidence" value="ECO:0007669"/>
    <property type="project" value="InterPro"/>
</dbReference>
<protein>
    <recommendedName>
        <fullName evidence="2">peptidoglycan lytic exotransglycosylase</fullName>
        <ecNumber evidence="2">4.2.2.n1</ecNumber>
    </recommendedName>
    <alternativeName>
        <fullName evidence="5">Murein hydrolase A</fullName>
    </alternativeName>
</protein>
<dbReference type="InterPro" id="IPR026044">
    <property type="entry name" value="MltA"/>
</dbReference>
<evidence type="ECO:0000256" key="1">
    <source>
        <dbReference type="ARBA" id="ARBA00001420"/>
    </source>
</evidence>
<name>A0A6H3NUI8_9LEPT</name>
<dbReference type="GO" id="GO:0008933">
    <property type="term" value="F:peptidoglycan lytic transglycosylase activity"/>
    <property type="evidence" value="ECO:0007669"/>
    <property type="project" value="TreeGrafter"/>
</dbReference>
<dbReference type="AlphaFoldDB" id="A0A6H3NUI8"/>
<organism evidence="7 8">
    <name type="scientific">Leptospira bandrabouensis</name>
    <dbReference type="NCBI Taxonomy" id="2484903"/>
    <lineage>
        <taxon>Bacteria</taxon>
        <taxon>Pseudomonadati</taxon>
        <taxon>Spirochaetota</taxon>
        <taxon>Spirochaetia</taxon>
        <taxon>Leptospirales</taxon>
        <taxon>Leptospiraceae</taxon>
        <taxon>Leptospira</taxon>
    </lineage>
</organism>
<evidence type="ECO:0000313" key="8">
    <source>
        <dbReference type="Proteomes" id="UP000297649"/>
    </source>
</evidence>
<dbReference type="CDD" id="cd22785">
    <property type="entry name" value="DPBB_MltA-like"/>
    <property type="match status" value="1"/>
</dbReference>
<reference evidence="7" key="1">
    <citation type="journal article" date="2019" name="PLoS Negl. Trop. Dis.">
        <title>Revisiting the worldwide diversity of Leptospira species in the environment.</title>
        <authorList>
            <person name="Vincent A.T."/>
            <person name="Schiettekatte O."/>
            <person name="Bourhy P."/>
            <person name="Veyrier F.J."/>
            <person name="Picardeau M."/>
        </authorList>
    </citation>
    <scope>NUCLEOTIDE SEQUENCE [LARGE SCALE GENOMIC DNA]</scope>
    <source>
        <strain evidence="7">201601109</strain>
    </source>
</reference>
<dbReference type="InterPro" id="IPR036908">
    <property type="entry name" value="RlpA-like_sf"/>
</dbReference>
<dbReference type="RefSeq" id="WP_135744956.1">
    <property type="nucleotide sequence ID" value="NZ_RQHT01000014.1"/>
</dbReference>
<keyword evidence="4" id="KW-0961">Cell wall biogenesis/degradation</keyword>
<dbReference type="EMBL" id="RQHU01000005">
    <property type="protein sequence ID" value="TGN15266.1"/>
    <property type="molecule type" value="Genomic_DNA"/>
</dbReference>
<dbReference type="SMART" id="SM00925">
    <property type="entry name" value="MltA"/>
    <property type="match status" value="1"/>
</dbReference>
<feature type="domain" description="Lytic transglycosylase MltA" evidence="6">
    <location>
        <begin position="155"/>
        <end position="288"/>
    </location>
</feature>
<dbReference type="OrthoDB" id="9783686at2"/>
<dbReference type="SUPFAM" id="SSF50685">
    <property type="entry name" value="Barwin-like endoglucanases"/>
    <property type="match status" value="1"/>
</dbReference>
<evidence type="ECO:0000256" key="5">
    <source>
        <dbReference type="ARBA" id="ARBA00030918"/>
    </source>
</evidence>
<evidence type="ECO:0000259" key="6">
    <source>
        <dbReference type="SMART" id="SM00925"/>
    </source>
</evidence>
<dbReference type="GO" id="GO:0009253">
    <property type="term" value="P:peptidoglycan catabolic process"/>
    <property type="evidence" value="ECO:0007669"/>
    <property type="project" value="TreeGrafter"/>
</dbReference>
<dbReference type="Gene3D" id="2.40.40.10">
    <property type="entry name" value="RlpA-like domain"/>
    <property type="match status" value="1"/>
</dbReference>
<dbReference type="GO" id="GO:0009254">
    <property type="term" value="P:peptidoglycan turnover"/>
    <property type="evidence" value="ECO:0007669"/>
    <property type="project" value="InterPro"/>
</dbReference>
<dbReference type="CDD" id="cd14669">
    <property type="entry name" value="mlta_related_B"/>
    <property type="match status" value="1"/>
</dbReference>
<dbReference type="EC" id="4.2.2.n1" evidence="2"/>
<evidence type="ECO:0000256" key="4">
    <source>
        <dbReference type="ARBA" id="ARBA00023316"/>
    </source>
</evidence>
<dbReference type="GO" id="GO:0004553">
    <property type="term" value="F:hydrolase activity, hydrolyzing O-glycosyl compounds"/>
    <property type="evidence" value="ECO:0007669"/>
    <property type="project" value="InterPro"/>
</dbReference>
<evidence type="ECO:0000313" key="7">
    <source>
        <dbReference type="EMBL" id="TGN15266.1"/>
    </source>
</evidence>
<gene>
    <name evidence="7" type="ORF">EHR08_02895</name>
</gene>
<accession>A0A6H3NUI8</accession>
<proteinExistence type="predicted"/>
<keyword evidence="3" id="KW-0456">Lyase</keyword>
<evidence type="ECO:0000256" key="3">
    <source>
        <dbReference type="ARBA" id="ARBA00023239"/>
    </source>
</evidence>
<dbReference type="PANTHER" id="PTHR30124:SF0">
    <property type="entry name" value="MEMBRANE-BOUND LYTIC MUREIN TRANSGLYCOSYLASE A"/>
    <property type="match status" value="1"/>
</dbReference>
<comment type="caution">
    <text evidence="7">The sequence shown here is derived from an EMBL/GenBank/DDBJ whole genome shotgun (WGS) entry which is preliminary data.</text>
</comment>
<comment type="catalytic activity">
    <reaction evidence="1">
        <text>Exolytic cleavage of the (1-&gt;4)-beta-glycosidic linkage between N-acetylmuramic acid (MurNAc) and N-acetylglucosamine (GlcNAc) residues in peptidoglycan, from either the reducing or the non-reducing ends of the peptidoglycan chains, with concomitant formation of a 1,6-anhydrobond in the MurNAc residue.</text>
        <dbReference type="EC" id="4.2.2.n1"/>
    </reaction>
</comment>
<dbReference type="InterPro" id="IPR005300">
    <property type="entry name" value="MltA_B"/>
</dbReference>